<name>A0A1F5ERK2_9BACT</name>
<organism evidence="3 4">
    <name type="scientific">Candidatus Collierbacteria bacterium RIFCSPHIGHO2_02_FULL_49_10</name>
    <dbReference type="NCBI Taxonomy" id="1817723"/>
    <lineage>
        <taxon>Bacteria</taxon>
        <taxon>Candidatus Collieribacteriota</taxon>
    </lineage>
</organism>
<feature type="transmembrane region" description="Helical" evidence="1">
    <location>
        <begin position="282"/>
        <end position="301"/>
    </location>
</feature>
<keyword evidence="1" id="KW-1133">Transmembrane helix</keyword>
<evidence type="ECO:0000313" key="3">
    <source>
        <dbReference type="EMBL" id="OGD69866.1"/>
    </source>
</evidence>
<feature type="transmembrane region" description="Helical" evidence="1">
    <location>
        <begin position="116"/>
        <end position="133"/>
    </location>
</feature>
<dbReference type="Pfam" id="PF13231">
    <property type="entry name" value="PMT_2"/>
    <property type="match status" value="1"/>
</dbReference>
<feature type="transmembrane region" description="Helical" evidence="1">
    <location>
        <begin position="66"/>
        <end position="85"/>
    </location>
</feature>
<evidence type="ECO:0000313" key="4">
    <source>
        <dbReference type="Proteomes" id="UP000177390"/>
    </source>
</evidence>
<proteinExistence type="predicted"/>
<evidence type="ECO:0000256" key="1">
    <source>
        <dbReference type="SAM" id="Phobius"/>
    </source>
</evidence>
<feature type="transmembrane region" description="Helical" evidence="1">
    <location>
        <begin position="139"/>
        <end position="156"/>
    </location>
</feature>
<feature type="transmembrane region" description="Helical" evidence="1">
    <location>
        <begin position="168"/>
        <end position="198"/>
    </location>
</feature>
<comment type="caution">
    <text evidence="3">The sequence shown here is derived from an EMBL/GenBank/DDBJ whole genome shotgun (WGS) entry which is preliminary data.</text>
</comment>
<dbReference type="AlphaFoldDB" id="A0A1F5ERK2"/>
<keyword evidence="1" id="KW-0812">Transmembrane</keyword>
<feature type="domain" description="Glycosyltransferase RgtA/B/C/D-like" evidence="2">
    <location>
        <begin position="68"/>
        <end position="207"/>
    </location>
</feature>
<feature type="transmembrane region" description="Helical" evidence="1">
    <location>
        <begin position="256"/>
        <end position="276"/>
    </location>
</feature>
<protein>
    <recommendedName>
        <fullName evidence="2">Glycosyltransferase RgtA/B/C/D-like domain-containing protein</fullName>
    </recommendedName>
</protein>
<dbReference type="EMBL" id="MFAH01000070">
    <property type="protein sequence ID" value="OGD69866.1"/>
    <property type="molecule type" value="Genomic_DNA"/>
</dbReference>
<feature type="transmembrane region" description="Helical" evidence="1">
    <location>
        <begin position="204"/>
        <end position="224"/>
    </location>
</feature>
<accession>A0A1F5ERK2</accession>
<reference evidence="3 4" key="1">
    <citation type="journal article" date="2016" name="Nat. Commun.">
        <title>Thousands of microbial genomes shed light on interconnected biogeochemical processes in an aquifer system.</title>
        <authorList>
            <person name="Anantharaman K."/>
            <person name="Brown C.T."/>
            <person name="Hug L.A."/>
            <person name="Sharon I."/>
            <person name="Castelle C.J."/>
            <person name="Probst A.J."/>
            <person name="Thomas B.C."/>
            <person name="Singh A."/>
            <person name="Wilkins M.J."/>
            <person name="Karaoz U."/>
            <person name="Brodie E.L."/>
            <person name="Williams K.H."/>
            <person name="Hubbard S.S."/>
            <person name="Banfield J.F."/>
        </authorList>
    </citation>
    <scope>NUCLEOTIDE SEQUENCE [LARGE SCALE GENOMIC DNA]</scope>
</reference>
<evidence type="ECO:0000259" key="2">
    <source>
        <dbReference type="Pfam" id="PF13231"/>
    </source>
</evidence>
<dbReference type="Proteomes" id="UP000177390">
    <property type="component" value="Unassembled WGS sequence"/>
</dbReference>
<gene>
    <name evidence="3" type="ORF">A3D09_02345</name>
</gene>
<sequence length="420" mass="47961">MKKFYSLLIILLFAAGAFLRFYNFENRLIFGPEQGISLLTSAGNLTKFSLLGEYNLQRATSAGHNLIHGPLFSYFLLPFIVLFNFRVLPVSLVFPFLNLITALILFIISKKLFGKLVAALTLFFFLFSSLMIYHSLFIWIYHPLILLGTLSIWFIAGLSKNQTKVSSVFWLGLISGIGFSLQYPFLIYSAFLFFLVIFLSKKRLPAISLFLGGFFLANITRVIFDLRHDFYHLRTLWQFFLDVYFYRTISGATYSYHYLHLFPIFCLLLALVTGGLYKVRKVLALIPITIFLYLSFTSPLLDLKRSTGMPPGITLKSLEAAANTIADDLSVGPPAGGFNVATLWDFDTVARPMKYLLQYNHGLTPQGFENYGNVDALYVFAPEDRDINNPEVWELNTFKPYRVTTLISPSAKYRLYKLTK</sequence>
<feature type="transmembrane region" description="Helical" evidence="1">
    <location>
        <begin position="91"/>
        <end position="109"/>
    </location>
</feature>
<keyword evidence="1" id="KW-0472">Membrane</keyword>
<dbReference type="InterPro" id="IPR038731">
    <property type="entry name" value="RgtA/B/C-like"/>
</dbReference>